<feature type="non-terminal residue" evidence="4">
    <location>
        <position position="1"/>
    </location>
</feature>
<gene>
    <name evidence="4" type="ORF">MNBD_GAMMA19-2149</name>
</gene>
<evidence type="ECO:0000313" key="4">
    <source>
        <dbReference type="EMBL" id="VAX04839.1"/>
    </source>
</evidence>
<keyword evidence="1" id="KW-0547">Nucleotide-binding</keyword>
<accession>A0A3B1AFY4</accession>
<organism evidence="4">
    <name type="scientific">hydrothermal vent metagenome</name>
    <dbReference type="NCBI Taxonomy" id="652676"/>
    <lineage>
        <taxon>unclassified sequences</taxon>
        <taxon>metagenomes</taxon>
        <taxon>ecological metagenomes</taxon>
    </lineage>
</organism>
<dbReference type="AlphaFoldDB" id="A0A3B1AFY4"/>
<dbReference type="EMBL" id="UOFV01000499">
    <property type="protein sequence ID" value="VAX04839.1"/>
    <property type="molecule type" value="Genomic_DNA"/>
</dbReference>
<proteinExistence type="predicted"/>
<keyword evidence="2" id="KW-0067">ATP-binding</keyword>
<name>A0A3B1AFY4_9ZZZZ</name>
<feature type="domain" description="AMP-dependent synthetase/ligase" evidence="3">
    <location>
        <begin position="25"/>
        <end position="185"/>
    </location>
</feature>
<sequence>YFTREPDDDDVLEDEIKKLKKLGVRIKVLMAVPKFWIYLLKEILEEMKNKPVLKKLYEHLISIERNEKLYDIGTLDKAKLTAMRILLRNKLGGYFSYGISSSMKLDGSIVEAFGKLGVTVIDIYGATECSGIISRNRLNELKAGSCGRIIDILDYRLVNEERIPGIPKKVGMLEVKGPTIMHSYLGNHQEKVLGEDGYYCTGDLAWIDDDGFLYLVGRKKELTKWKDGTYIDPQYLSNLMVRSIFIKDALVTRVQPDDDFLSVYLFPDYKRIHKDPSWQKDIATGVSEDAALRQRFEAAIDYAQSIANITPRLSKDKIFILPRSLERTPTHKIKFIFELKRLDQARAI</sequence>
<dbReference type="PANTHER" id="PTHR43272:SF33">
    <property type="entry name" value="AMP-BINDING DOMAIN-CONTAINING PROTEIN-RELATED"/>
    <property type="match status" value="1"/>
</dbReference>
<evidence type="ECO:0000256" key="1">
    <source>
        <dbReference type="ARBA" id="ARBA00022741"/>
    </source>
</evidence>
<evidence type="ECO:0000259" key="3">
    <source>
        <dbReference type="Pfam" id="PF00501"/>
    </source>
</evidence>
<dbReference type="GO" id="GO:0016020">
    <property type="term" value="C:membrane"/>
    <property type="evidence" value="ECO:0007669"/>
    <property type="project" value="TreeGrafter"/>
</dbReference>
<dbReference type="InterPro" id="IPR000873">
    <property type="entry name" value="AMP-dep_synth/lig_dom"/>
</dbReference>
<dbReference type="SUPFAM" id="SSF56801">
    <property type="entry name" value="Acetyl-CoA synthetase-like"/>
    <property type="match status" value="1"/>
</dbReference>
<dbReference type="Gene3D" id="3.40.50.12780">
    <property type="entry name" value="N-terminal domain of ligase-like"/>
    <property type="match status" value="1"/>
</dbReference>
<dbReference type="PANTHER" id="PTHR43272">
    <property type="entry name" value="LONG-CHAIN-FATTY-ACID--COA LIGASE"/>
    <property type="match status" value="1"/>
</dbReference>
<dbReference type="Pfam" id="PF00501">
    <property type="entry name" value="AMP-binding"/>
    <property type="match status" value="1"/>
</dbReference>
<keyword evidence="4" id="KW-0436">Ligase</keyword>
<evidence type="ECO:0000256" key="2">
    <source>
        <dbReference type="ARBA" id="ARBA00022840"/>
    </source>
</evidence>
<dbReference type="EC" id="6.2.1.3" evidence="4"/>
<reference evidence="4" key="1">
    <citation type="submission" date="2018-06" db="EMBL/GenBank/DDBJ databases">
        <authorList>
            <person name="Zhirakovskaya E."/>
        </authorList>
    </citation>
    <scope>NUCLEOTIDE SEQUENCE</scope>
</reference>
<dbReference type="GO" id="GO:0005524">
    <property type="term" value="F:ATP binding"/>
    <property type="evidence" value="ECO:0007669"/>
    <property type="project" value="UniProtKB-KW"/>
</dbReference>
<protein>
    <submittedName>
        <fullName evidence="4">Long-chain-fatty-acid--CoA ligase</fullName>
        <ecNumber evidence="4">6.2.1.3</ecNumber>
    </submittedName>
</protein>
<dbReference type="GO" id="GO:0004467">
    <property type="term" value="F:long-chain fatty acid-CoA ligase activity"/>
    <property type="evidence" value="ECO:0007669"/>
    <property type="project" value="UniProtKB-EC"/>
</dbReference>
<dbReference type="InterPro" id="IPR042099">
    <property type="entry name" value="ANL_N_sf"/>
</dbReference>